<evidence type="ECO:0000313" key="2">
    <source>
        <dbReference type="EMBL" id="KLU67228.1"/>
    </source>
</evidence>
<dbReference type="STRING" id="476652.DEAC_c04400"/>
<accession>A0A0J1FW58</accession>
<dbReference type="Proteomes" id="UP000036356">
    <property type="component" value="Unassembled WGS sequence"/>
</dbReference>
<protein>
    <submittedName>
        <fullName evidence="2">Uncharacterized protein</fullName>
    </submittedName>
</protein>
<gene>
    <name evidence="2" type="ORF">DEAC_c04400</name>
</gene>
<organism evidence="2 3">
    <name type="scientific">Desulfosporosinus acididurans</name>
    <dbReference type="NCBI Taxonomy" id="476652"/>
    <lineage>
        <taxon>Bacteria</taxon>
        <taxon>Bacillati</taxon>
        <taxon>Bacillota</taxon>
        <taxon>Clostridia</taxon>
        <taxon>Eubacteriales</taxon>
        <taxon>Desulfitobacteriaceae</taxon>
        <taxon>Desulfosporosinus</taxon>
    </lineage>
</organism>
<dbReference type="AlphaFoldDB" id="A0A0J1FW58"/>
<keyword evidence="1" id="KW-1133">Transmembrane helix</keyword>
<keyword evidence="1" id="KW-0472">Membrane</keyword>
<name>A0A0J1FW58_9FIRM</name>
<evidence type="ECO:0000256" key="1">
    <source>
        <dbReference type="SAM" id="Phobius"/>
    </source>
</evidence>
<proteinExistence type="predicted"/>
<sequence>MIKRLQVQIWLEALFCTATSVYTLVLFLLEPKFVKVKANFLIIESEVQMIFKGLK</sequence>
<keyword evidence="1" id="KW-0812">Transmembrane</keyword>
<dbReference type="PATRIC" id="fig|476652.3.peg.443"/>
<dbReference type="EMBL" id="LDZY01000002">
    <property type="protein sequence ID" value="KLU67228.1"/>
    <property type="molecule type" value="Genomic_DNA"/>
</dbReference>
<reference evidence="2 3" key="1">
    <citation type="submission" date="2015-06" db="EMBL/GenBank/DDBJ databases">
        <title>Draft genome of the moderately acidophilic sulfate reducer Candidatus Desulfosporosinus acididurans strain M1.</title>
        <authorList>
            <person name="Poehlein A."/>
            <person name="Petzsch P."/>
            <person name="Johnson B.D."/>
            <person name="Schloemann M."/>
            <person name="Daniel R."/>
            <person name="Muehling M."/>
        </authorList>
    </citation>
    <scope>NUCLEOTIDE SEQUENCE [LARGE SCALE GENOMIC DNA]</scope>
    <source>
        <strain evidence="2 3">M1</strain>
    </source>
</reference>
<feature type="transmembrane region" description="Helical" evidence="1">
    <location>
        <begin position="9"/>
        <end position="29"/>
    </location>
</feature>
<evidence type="ECO:0000313" key="3">
    <source>
        <dbReference type="Proteomes" id="UP000036356"/>
    </source>
</evidence>
<comment type="caution">
    <text evidence="2">The sequence shown here is derived from an EMBL/GenBank/DDBJ whole genome shotgun (WGS) entry which is preliminary data.</text>
</comment>
<keyword evidence="3" id="KW-1185">Reference proteome</keyword>